<dbReference type="AlphaFoldDB" id="A0A1V2I1Q1"/>
<gene>
    <name evidence="1" type="ORF">BL253_32845</name>
</gene>
<dbReference type="Proteomes" id="UP000188929">
    <property type="component" value="Unassembled WGS sequence"/>
</dbReference>
<keyword evidence="2" id="KW-1185">Reference proteome</keyword>
<proteinExistence type="predicted"/>
<comment type="caution">
    <text evidence="1">The sequence shown here is derived from an EMBL/GenBank/DDBJ whole genome shotgun (WGS) entry which is preliminary data.</text>
</comment>
<evidence type="ECO:0008006" key="3">
    <source>
        <dbReference type="Google" id="ProtNLM"/>
    </source>
</evidence>
<dbReference type="GO" id="GO:0003824">
    <property type="term" value="F:catalytic activity"/>
    <property type="evidence" value="ECO:0007669"/>
    <property type="project" value="InterPro"/>
</dbReference>
<dbReference type="OrthoDB" id="3623023at2"/>
<organism evidence="1 2">
    <name type="scientific">Pseudofrankia asymbiotica</name>
    <dbReference type="NCBI Taxonomy" id="1834516"/>
    <lineage>
        <taxon>Bacteria</taxon>
        <taxon>Bacillati</taxon>
        <taxon>Actinomycetota</taxon>
        <taxon>Actinomycetes</taxon>
        <taxon>Frankiales</taxon>
        <taxon>Frankiaceae</taxon>
        <taxon>Pseudofrankia</taxon>
    </lineage>
</organism>
<protein>
    <recommendedName>
        <fullName evidence="3">HhH-GPD domain-containing protein</fullName>
    </recommendedName>
</protein>
<name>A0A1V2I1Q1_9ACTN</name>
<dbReference type="InterPro" id="IPR011257">
    <property type="entry name" value="DNA_glycosylase"/>
</dbReference>
<dbReference type="Gene3D" id="1.10.340.30">
    <property type="entry name" value="Hypothetical protein, domain 2"/>
    <property type="match status" value="1"/>
</dbReference>
<sequence>MRNPSLWEALGTAIMRQVIRAAQSKALFRALCTIHGRRVMLPDGNSYAMFPTAEKVLELDDEQFSKLGLAFKRPVLRSAANAYVTHGDDWAGLSPLELVDELQSVRRVGPWTAGAAVADYTNRWDLYSYADLAVRTWAGRAAPSHVWFHDERAFGAQWRHLAGEHLSSLTLLTLAWGSHHGDIG</sequence>
<evidence type="ECO:0000313" key="1">
    <source>
        <dbReference type="EMBL" id="ONH23487.1"/>
    </source>
</evidence>
<accession>A0A1V2I1Q1</accession>
<evidence type="ECO:0000313" key="2">
    <source>
        <dbReference type="Proteomes" id="UP000188929"/>
    </source>
</evidence>
<dbReference type="STRING" id="1834516.BL253_32845"/>
<dbReference type="GO" id="GO:0006281">
    <property type="term" value="P:DNA repair"/>
    <property type="evidence" value="ECO:0007669"/>
    <property type="project" value="InterPro"/>
</dbReference>
<dbReference type="EMBL" id="MOMC01000085">
    <property type="protein sequence ID" value="ONH23487.1"/>
    <property type="molecule type" value="Genomic_DNA"/>
</dbReference>
<reference evidence="2" key="1">
    <citation type="submission" date="2016-10" db="EMBL/GenBank/DDBJ databases">
        <title>Frankia sp. NRRL B-16386 Genome sequencing.</title>
        <authorList>
            <person name="Ghodhbane-Gtari F."/>
            <person name="Swanson E."/>
            <person name="Gueddou A."/>
            <person name="Hezbri K."/>
            <person name="Ktari K."/>
            <person name="Nouioui I."/>
            <person name="Morris K."/>
            <person name="Simpson S."/>
            <person name="Abebe-Akele F."/>
            <person name="Thomas K."/>
            <person name="Gtari M."/>
            <person name="Tisa L.S."/>
        </authorList>
    </citation>
    <scope>NUCLEOTIDE SEQUENCE [LARGE SCALE GENOMIC DNA]</scope>
    <source>
        <strain evidence="2">NRRL B-16386</strain>
    </source>
</reference>
<dbReference type="SUPFAM" id="SSF48150">
    <property type="entry name" value="DNA-glycosylase"/>
    <property type="match status" value="1"/>
</dbReference>